<feature type="coiled-coil region" evidence="1">
    <location>
        <begin position="1"/>
        <end position="53"/>
    </location>
</feature>
<protein>
    <submittedName>
        <fullName evidence="2">Uncharacterized protein</fullName>
    </submittedName>
</protein>
<evidence type="ECO:0000313" key="3">
    <source>
        <dbReference type="Proteomes" id="UP001160148"/>
    </source>
</evidence>
<evidence type="ECO:0000313" key="2">
    <source>
        <dbReference type="EMBL" id="CAI6354811.1"/>
    </source>
</evidence>
<gene>
    <name evidence="2" type="ORF">MEUPH1_LOCUS10749</name>
</gene>
<reference evidence="2 3" key="1">
    <citation type="submission" date="2023-01" db="EMBL/GenBank/DDBJ databases">
        <authorList>
            <person name="Whitehead M."/>
        </authorList>
    </citation>
    <scope>NUCLEOTIDE SEQUENCE [LARGE SCALE GENOMIC DNA]</scope>
</reference>
<dbReference type="EMBL" id="CARXXK010000002">
    <property type="protein sequence ID" value="CAI6354811.1"/>
    <property type="molecule type" value="Genomic_DNA"/>
</dbReference>
<proteinExistence type="predicted"/>
<accession>A0AAV0WG14</accession>
<sequence length="283" mass="33075">MVNQKKRINFLQEKVNTLREKCNKIESDVTTQKSTVEKQIIDINKKIDQQEKRADCIAKKDNDEYLQLWDIQLTEIKNNINSVRQTDNFIREYFAFSGKTNFCDKLTIDDDDTMGPLLKHINNLILYEPVHNSLNTNYYEHIRDKALNNLGLKLNKKGSWDLIKSKFKPFVNCIVCNSQINWESGEIIGTSSSEQKICNNNTISDNCINEEKSSKYLYFEKLCRNITQHNKNIDQLKKSDPLHQFMNDTASSNNITFENIDDQQNNKYSTILVKENKSLNNTR</sequence>
<organism evidence="2 3">
    <name type="scientific">Macrosiphum euphorbiae</name>
    <name type="common">potato aphid</name>
    <dbReference type="NCBI Taxonomy" id="13131"/>
    <lineage>
        <taxon>Eukaryota</taxon>
        <taxon>Metazoa</taxon>
        <taxon>Ecdysozoa</taxon>
        <taxon>Arthropoda</taxon>
        <taxon>Hexapoda</taxon>
        <taxon>Insecta</taxon>
        <taxon>Pterygota</taxon>
        <taxon>Neoptera</taxon>
        <taxon>Paraneoptera</taxon>
        <taxon>Hemiptera</taxon>
        <taxon>Sternorrhyncha</taxon>
        <taxon>Aphidomorpha</taxon>
        <taxon>Aphidoidea</taxon>
        <taxon>Aphididae</taxon>
        <taxon>Macrosiphini</taxon>
        <taxon>Macrosiphum</taxon>
    </lineage>
</organism>
<keyword evidence="1" id="KW-0175">Coiled coil</keyword>
<keyword evidence="3" id="KW-1185">Reference proteome</keyword>
<dbReference type="AlphaFoldDB" id="A0AAV0WG14"/>
<dbReference type="Proteomes" id="UP001160148">
    <property type="component" value="Unassembled WGS sequence"/>
</dbReference>
<evidence type="ECO:0000256" key="1">
    <source>
        <dbReference type="SAM" id="Coils"/>
    </source>
</evidence>
<comment type="caution">
    <text evidence="2">The sequence shown here is derived from an EMBL/GenBank/DDBJ whole genome shotgun (WGS) entry which is preliminary data.</text>
</comment>
<name>A0AAV0WG14_9HEMI</name>